<keyword evidence="3" id="KW-1185">Reference proteome</keyword>
<dbReference type="OrthoDB" id="190275at2"/>
<accession>A0A4V3ISI2</accession>
<evidence type="ECO:0000313" key="3">
    <source>
        <dbReference type="Proteomes" id="UP000298170"/>
    </source>
</evidence>
<protein>
    <submittedName>
        <fullName evidence="2">Uncharacterized protein</fullName>
    </submittedName>
</protein>
<name>A0A4V3ISI2_9MICO</name>
<organism evidence="2 3">
    <name type="scientific">Cryobacterium suzukii</name>
    <dbReference type="NCBI Taxonomy" id="1259198"/>
    <lineage>
        <taxon>Bacteria</taxon>
        <taxon>Bacillati</taxon>
        <taxon>Actinomycetota</taxon>
        <taxon>Actinomycetes</taxon>
        <taxon>Micrococcales</taxon>
        <taxon>Microbacteriaceae</taxon>
        <taxon>Cryobacterium</taxon>
    </lineage>
</organism>
<reference evidence="2 3" key="1">
    <citation type="submission" date="2019-03" db="EMBL/GenBank/DDBJ databases">
        <title>Genomics of glacier-inhabiting Cryobacterium strains.</title>
        <authorList>
            <person name="Liu Q."/>
            <person name="Xin Y.-H."/>
        </authorList>
    </citation>
    <scope>NUCLEOTIDE SEQUENCE [LARGE SCALE GENOMIC DNA]</scope>
    <source>
        <strain evidence="2 3">Sr39</strain>
    </source>
</reference>
<comment type="caution">
    <text evidence="2">The sequence shown here is derived from an EMBL/GenBank/DDBJ whole genome shotgun (WGS) entry which is preliminary data.</text>
</comment>
<evidence type="ECO:0000256" key="1">
    <source>
        <dbReference type="SAM" id="MobiDB-lite"/>
    </source>
</evidence>
<proteinExistence type="predicted"/>
<sequence>MLVQLAEEFGLSRHRCKLLNNEYFAALARIAWADGVLITDEMADFIDVANLLDISADALDAALDQPELAIVSVASAHFELHLGDLVALTGDISRPRFSLRPTLTPSRARRARPATTASRSWGRPLSPGWQGLSRYSDVKPVPHAAAV</sequence>
<feature type="region of interest" description="Disordered" evidence="1">
    <location>
        <begin position="103"/>
        <end position="125"/>
    </location>
</feature>
<evidence type="ECO:0000313" key="2">
    <source>
        <dbReference type="EMBL" id="TFD58934.1"/>
    </source>
</evidence>
<dbReference type="EMBL" id="SOHJ01000011">
    <property type="protein sequence ID" value="TFD58934.1"/>
    <property type="molecule type" value="Genomic_DNA"/>
</dbReference>
<dbReference type="AlphaFoldDB" id="A0A4V3ISI2"/>
<dbReference type="InterPro" id="IPR029024">
    <property type="entry name" value="TerB-like"/>
</dbReference>
<dbReference type="SUPFAM" id="SSF158682">
    <property type="entry name" value="TerB-like"/>
    <property type="match status" value="1"/>
</dbReference>
<gene>
    <name evidence="2" type="ORF">E3T39_11245</name>
</gene>
<dbReference type="RefSeq" id="WP_134515308.1">
    <property type="nucleotide sequence ID" value="NZ_SOHJ01000011.1"/>
</dbReference>
<dbReference type="Proteomes" id="UP000298170">
    <property type="component" value="Unassembled WGS sequence"/>
</dbReference>